<dbReference type="InterPro" id="IPR036390">
    <property type="entry name" value="WH_DNA-bd_sf"/>
</dbReference>
<dbReference type="InterPro" id="IPR051081">
    <property type="entry name" value="HTH_MetalResp_TranReg"/>
</dbReference>
<keyword evidence="7" id="KW-1185">Reference proteome</keyword>
<evidence type="ECO:0000256" key="4">
    <source>
        <dbReference type="SAM" id="MobiDB-lite"/>
    </source>
</evidence>
<accession>A0ABV3FFM7</accession>
<feature type="domain" description="HTH arsR-type" evidence="5">
    <location>
        <begin position="1"/>
        <end position="99"/>
    </location>
</feature>
<evidence type="ECO:0000313" key="7">
    <source>
        <dbReference type="Proteomes" id="UP001551658"/>
    </source>
</evidence>
<gene>
    <name evidence="6" type="ORF">AB0H72_27780</name>
</gene>
<dbReference type="SUPFAM" id="SSF46785">
    <property type="entry name" value="Winged helix' DNA-binding domain"/>
    <property type="match status" value="1"/>
</dbReference>
<dbReference type="Proteomes" id="UP001551658">
    <property type="component" value="Unassembled WGS sequence"/>
</dbReference>
<evidence type="ECO:0000256" key="2">
    <source>
        <dbReference type="ARBA" id="ARBA00023125"/>
    </source>
</evidence>
<dbReference type="PANTHER" id="PTHR33154">
    <property type="entry name" value="TRANSCRIPTIONAL REGULATOR, ARSR FAMILY"/>
    <property type="match status" value="1"/>
</dbReference>
<evidence type="ECO:0000256" key="1">
    <source>
        <dbReference type="ARBA" id="ARBA00023015"/>
    </source>
</evidence>
<proteinExistence type="predicted"/>
<dbReference type="PRINTS" id="PR00778">
    <property type="entry name" value="HTHARSR"/>
</dbReference>
<dbReference type="SMART" id="SM00418">
    <property type="entry name" value="HTH_ARSR"/>
    <property type="match status" value="1"/>
</dbReference>
<sequence length="132" mass="14240">MGRPAPANVFEALGDPVRRAILQLVAGGERSAGALVEEIREYTPISQPAVSQHLKVLRKAGLVRVRSEANRRFYALEPDGPAAAREWLAELVDPLAGFAQPLDALATEVARGKRERRGKSTGAATDRTDRTA</sequence>
<feature type="region of interest" description="Disordered" evidence="4">
    <location>
        <begin position="109"/>
        <end position="132"/>
    </location>
</feature>
<dbReference type="InterPro" id="IPR001845">
    <property type="entry name" value="HTH_ArsR_DNA-bd_dom"/>
</dbReference>
<reference evidence="6 7" key="1">
    <citation type="submission" date="2024-06" db="EMBL/GenBank/DDBJ databases">
        <title>The Natural Products Discovery Center: Release of the First 8490 Sequenced Strains for Exploring Actinobacteria Biosynthetic Diversity.</title>
        <authorList>
            <person name="Kalkreuter E."/>
            <person name="Kautsar S.A."/>
            <person name="Yang D."/>
            <person name="Bader C.D."/>
            <person name="Teijaro C.N."/>
            <person name="Fluegel L."/>
            <person name="Davis C.M."/>
            <person name="Simpson J.R."/>
            <person name="Lauterbach L."/>
            <person name="Steele A.D."/>
            <person name="Gui C."/>
            <person name="Meng S."/>
            <person name="Li G."/>
            <person name="Viehrig K."/>
            <person name="Ye F."/>
            <person name="Su P."/>
            <person name="Kiefer A.F."/>
            <person name="Nichols A."/>
            <person name="Cepeda A.J."/>
            <person name="Yan W."/>
            <person name="Fan B."/>
            <person name="Jiang Y."/>
            <person name="Adhikari A."/>
            <person name="Zheng C.-J."/>
            <person name="Schuster L."/>
            <person name="Cowan T.M."/>
            <person name="Smanski M.J."/>
            <person name="Chevrette M.G."/>
            <person name="De Carvalho L.P.S."/>
            <person name="Shen B."/>
        </authorList>
    </citation>
    <scope>NUCLEOTIDE SEQUENCE [LARGE SCALE GENOMIC DNA]</scope>
    <source>
        <strain evidence="6 7">NPDC050671</strain>
    </source>
</reference>
<dbReference type="PROSITE" id="PS50987">
    <property type="entry name" value="HTH_ARSR_2"/>
    <property type="match status" value="1"/>
</dbReference>
<protein>
    <submittedName>
        <fullName evidence="6">Metalloregulator ArsR/SmtB family transcription factor</fullName>
    </submittedName>
</protein>
<evidence type="ECO:0000259" key="5">
    <source>
        <dbReference type="PROSITE" id="PS50987"/>
    </source>
</evidence>
<dbReference type="CDD" id="cd00090">
    <property type="entry name" value="HTH_ARSR"/>
    <property type="match status" value="1"/>
</dbReference>
<dbReference type="InterPro" id="IPR011991">
    <property type="entry name" value="ArsR-like_HTH"/>
</dbReference>
<dbReference type="EMBL" id="JBFAIH010000020">
    <property type="protein sequence ID" value="MEV0366501.1"/>
    <property type="molecule type" value="Genomic_DNA"/>
</dbReference>
<evidence type="ECO:0000256" key="3">
    <source>
        <dbReference type="ARBA" id="ARBA00023163"/>
    </source>
</evidence>
<dbReference type="RefSeq" id="WP_357984595.1">
    <property type="nucleotide sequence ID" value="NZ_JBFAIH010000020.1"/>
</dbReference>
<evidence type="ECO:0000313" key="6">
    <source>
        <dbReference type="EMBL" id="MEV0366501.1"/>
    </source>
</evidence>
<dbReference type="InterPro" id="IPR036388">
    <property type="entry name" value="WH-like_DNA-bd_sf"/>
</dbReference>
<name>A0ABV3FFM7_9NOCA</name>
<dbReference type="Pfam" id="PF12840">
    <property type="entry name" value="HTH_20"/>
    <property type="match status" value="1"/>
</dbReference>
<keyword evidence="2" id="KW-0238">DNA-binding</keyword>
<dbReference type="Gene3D" id="1.10.10.10">
    <property type="entry name" value="Winged helix-like DNA-binding domain superfamily/Winged helix DNA-binding domain"/>
    <property type="match status" value="1"/>
</dbReference>
<keyword evidence="3" id="KW-0804">Transcription</keyword>
<dbReference type="NCBIfam" id="NF033788">
    <property type="entry name" value="HTH_metalloreg"/>
    <property type="match status" value="1"/>
</dbReference>
<organism evidence="6 7">
    <name type="scientific">Nocardia fusca</name>
    <dbReference type="NCBI Taxonomy" id="941183"/>
    <lineage>
        <taxon>Bacteria</taxon>
        <taxon>Bacillati</taxon>
        <taxon>Actinomycetota</taxon>
        <taxon>Actinomycetes</taxon>
        <taxon>Mycobacteriales</taxon>
        <taxon>Nocardiaceae</taxon>
        <taxon>Nocardia</taxon>
    </lineage>
</organism>
<dbReference type="PANTHER" id="PTHR33154:SF33">
    <property type="entry name" value="TRANSCRIPTIONAL REPRESSOR SDPR"/>
    <property type="match status" value="1"/>
</dbReference>
<comment type="caution">
    <text evidence="6">The sequence shown here is derived from an EMBL/GenBank/DDBJ whole genome shotgun (WGS) entry which is preliminary data.</text>
</comment>
<keyword evidence="1" id="KW-0805">Transcription regulation</keyword>